<comment type="caution">
    <text evidence="3">The sequence shown here is derived from an EMBL/GenBank/DDBJ whole genome shotgun (WGS) entry which is preliminary data.</text>
</comment>
<dbReference type="SUPFAM" id="SSF82153">
    <property type="entry name" value="FAS1 domain"/>
    <property type="match status" value="2"/>
</dbReference>
<feature type="region of interest" description="Disordered" evidence="1">
    <location>
        <begin position="135"/>
        <end position="190"/>
    </location>
</feature>
<dbReference type="STRING" id="554055.A0A2P6VQ76"/>
<proteinExistence type="predicted"/>
<dbReference type="OrthoDB" id="513636at2759"/>
<name>A0A2P6VQ76_9CHLO</name>
<dbReference type="SMART" id="SM00554">
    <property type="entry name" value="FAS1"/>
    <property type="match status" value="2"/>
</dbReference>
<feature type="domain" description="FAS1" evidence="2">
    <location>
        <begin position="227"/>
        <end position="400"/>
    </location>
</feature>
<feature type="compositionally biased region" description="Low complexity" evidence="1">
    <location>
        <begin position="423"/>
        <end position="443"/>
    </location>
</feature>
<dbReference type="Proteomes" id="UP000239649">
    <property type="component" value="Unassembled WGS sequence"/>
</dbReference>
<accession>A0A2P6VQ76</accession>
<dbReference type="Pfam" id="PF02469">
    <property type="entry name" value="Fasciclin"/>
    <property type="match status" value="2"/>
</dbReference>
<dbReference type="GO" id="GO:0005615">
    <property type="term" value="C:extracellular space"/>
    <property type="evidence" value="ECO:0007669"/>
    <property type="project" value="TreeGrafter"/>
</dbReference>
<evidence type="ECO:0000313" key="3">
    <source>
        <dbReference type="EMBL" id="PSC76254.1"/>
    </source>
</evidence>
<dbReference type="InterPro" id="IPR000782">
    <property type="entry name" value="FAS1_domain"/>
</dbReference>
<dbReference type="PANTHER" id="PTHR10900:SF77">
    <property type="entry name" value="FI19380P1"/>
    <property type="match status" value="1"/>
</dbReference>
<dbReference type="PANTHER" id="PTHR10900">
    <property type="entry name" value="PERIOSTIN-RELATED"/>
    <property type="match status" value="1"/>
</dbReference>
<dbReference type="AlphaFoldDB" id="A0A2P6VQ76"/>
<feature type="compositionally biased region" description="Pro residues" evidence="1">
    <location>
        <begin position="143"/>
        <end position="173"/>
    </location>
</feature>
<protein>
    <submittedName>
        <fullName evidence="3">Glycoside hydrolase</fullName>
    </submittedName>
</protein>
<reference evidence="3 4" key="1">
    <citation type="journal article" date="2018" name="Plant J.">
        <title>Genome sequences of Chlorella sorokiniana UTEX 1602 and Micractinium conductrix SAG 241.80: implications to maltose excretion by a green alga.</title>
        <authorList>
            <person name="Arriola M.B."/>
            <person name="Velmurugan N."/>
            <person name="Zhang Y."/>
            <person name="Plunkett M.H."/>
            <person name="Hondzo H."/>
            <person name="Barney B.M."/>
        </authorList>
    </citation>
    <scope>NUCLEOTIDE SEQUENCE [LARGE SCALE GENOMIC DNA]</scope>
    <source>
        <strain evidence="3 4">SAG 241.80</strain>
    </source>
</reference>
<feature type="region of interest" description="Disordered" evidence="1">
    <location>
        <begin position="635"/>
        <end position="654"/>
    </location>
</feature>
<dbReference type="EMBL" id="LHPF02000001">
    <property type="protein sequence ID" value="PSC76254.1"/>
    <property type="molecule type" value="Genomic_DNA"/>
</dbReference>
<feature type="region of interest" description="Disordered" evidence="1">
    <location>
        <begin position="421"/>
        <end position="453"/>
    </location>
</feature>
<evidence type="ECO:0000313" key="4">
    <source>
        <dbReference type="Proteomes" id="UP000239649"/>
    </source>
</evidence>
<dbReference type="InterPro" id="IPR036378">
    <property type="entry name" value="FAS1_dom_sf"/>
</dbReference>
<gene>
    <name evidence="3" type="primary">g642</name>
    <name evidence="3" type="ORF">C2E20_0642</name>
</gene>
<dbReference type="PROSITE" id="PS50213">
    <property type="entry name" value="FAS1"/>
    <property type="match status" value="2"/>
</dbReference>
<feature type="compositionally biased region" description="Pro residues" evidence="1">
    <location>
        <begin position="677"/>
        <end position="703"/>
    </location>
</feature>
<organism evidence="3 4">
    <name type="scientific">Micractinium conductrix</name>
    <dbReference type="NCBI Taxonomy" id="554055"/>
    <lineage>
        <taxon>Eukaryota</taxon>
        <taxon>Viridiplantae</taxon>
        <taxon>Chlorophyta</taxon>
        <taxon>core chlorophytes</taxon>
        <taxon>Trebouxiophyceae</taxon>
        <taxon>Chlorellales</taxon>
        <taxon>Chlorellaceae</taxon>
        <taxon>Chlorella clade</taxon>
        <taxon>Micractinium</taxon>
    </lineage>
</organism>
<keyword evidence="3" id="KW-0378">Hydrolase</keyword>
<evidence type="ECO:0000259" key="2">
    <source>
        <dbReference type="PROSITE" id="PS50213"/>
    </source>
</evidence>
<feature type="compositionally biased region" description="Pro residues" evidence="1">
    <location>
        <begin position="636"/>
        <end position="648"/>
    </location>
</feature>
<keyword evidence="4" id="KW-1185">Reference proteome</keyword>
<feature type="compositionally biased region" description="Low complexity" evidence="1">
    <location>
        <begin position="174"/>
        <end position="188"/>
    </location>
</feature>
<feature type="compositionally biased region" description="Low complexity" evidence="1">
    <location>
        <begin position="214"/>
        <end position="223"/>
    </location>
</feature>
<feature type="domain" description="FAS1" evidence="2">
    <location>
        <begin position="718"/>
        <end position="863"/>
    </location>
</feature>
<dbReference type="GO" id="GO:0016787">
    <property type="term" value="F:hydrolase activity"/>
    <property type="evidence" value="ECO:0007669"/>
    <property type="project" value="UniProtKB-KW"/>
</dbReference>
<feature type="region of interest" description="Disordered" evidence="1">
    <location>
        <begin position="669"/>
        <end position="712"/>
    </location>
</feature>
<sequence>MAFQGPPAAKSPALPPLAVATPAAGGGVASAAAPVSPACPCNDTAPSTSNCTTLRDAGNCFAAWAVAQDFCTLTCGRCACPDQPCACTDVPPDGKYNCAQQAEWGKCAEGWMLGQCQESCDRCTCGAANATAPAPPLAGASPSPEPSPAAPGASPSPPAAATPAAAPPAPPAAAPAAAAASGTATGTGVTQGVTQDELLRPLFSSLGGTGTSAGGAQPAAGSAGSCRTDVINFVRGAPDLTLYLSLAVLTGYHEASLSSPDLAVTLLLPTDAAFRAFLQEQGLTPATIYAYTPQLESVLAYHTLLQPLRRAMPIGGAAWSGLPRVATWAAWRALAGSYADLARSGTAGMQLPTALPGSTLRPTPVNATSLRLEGPYNFASLVRANLLLCKTVVHVVDAVLMPARALPQVLPYPQAVGGLHQDGAAAGGQPVPGSSGGAPATAPGAPPAPGAQPTCARSLADIIATNPQLTVLRTTLGLSGWNLTDPRLNLTMFAATDTAQQISLASLLQPGQEEIQKVLGEAARDSRLLHAGISYGMVVGEGGLSAEQLSQLAGEQLPTLFPGHFLSVGEPEDQSAPAAVEGEVYNVTADVVESIRTCGGSGAPGVTGVWSNASGALAVAATGASPATPGTVALPGAPPVAAPPPGAPAPTDGGALGVLLGGSPGVATSPGTVALPLPSPQPAAPAAPAPPAPPPASPAPQPPLLTAAAPQPPAGGACVTLRTFVETQPQLFARVAQLVTQFGWDVVPSAGNTTYLVPTDSALNAFLARVSPATAEALLLSRRALSALAAYHMLDGVYRTADMTEGQRLTTLARDEQGKPLVLTVHRDSSGTLSFQSVGSTARLLQADTPVCGGMLHVIDAVLLPVVPPEAAPPPPVTAQAG</sequence>
<feature type="region of interest" description="Disordered" evidence="1">
    <location>
        <begin position="204"/>
        <end position="223"/>
    </location>
</feature>
<dbReference type="InterPro" id="IPR050904">
    <property type="entry name" value="Adhesion/Biosynth-related"/>
</dbReference>
<dbReference type="Gene3D" id="2.30.180.10">
    <property type="entry name" value="FAS1 domain"/>
    <property type="match status" value="2"/>
</dbReference>
<evidence type="ECO:0000256" key="1">
    <source>
        <dbReference type="SAM" id="MobiDB-lite"/>
    </source>
</evidence>